<evidence type="ECO:0000313" key="1">
    <source>
        <dbReference type="EMBL" id="MBZ5711309.1"/>
    </source>
</evidence>
<accession>A0ABS7TSU3</accession>
<keyword evidence="2" id="KW-1185">Reference proteome</keyword>
<sequence>MGESALASWLERLLEATGPLGEFIVGDRIVEEAADEVLAIGATKK</sequence>
<protein>
    <submittedName>
        <fullName evidence="1">Uncharacterized protein</fullName>
    </submittedName>
</protein>
<proteinExistence type="predicted"/>
<reference evidence="1" key="1">
    <citation type="submission" date="2021-08" db="EMBL/GenBank/DDBJ databases">
        <authorList>
            <person name="Stevens D.C."/>
        </authorList>
    </citation>
    <scope>NUCLEOTIDE SEQUENCE</scope>
    <source>
        <strain evidence="1">DSM 53165</strain>
    </source>
</reference>
<name>A0ABS7TSU3_9BACT</name>
<dbReference type="EMBL" id="JAIRAU010000026">
    <property type="protein sequence ID" value="MBZ5711309.1"/>
    <property type="molecule type" value="Genomic_DNA"/>
</dbReference>
<evidence type="ECO:0000313" key="2">
    <source>
        <dbReference type="Proteomes" id="UP001139031"/>
    </source>
</evidence>
<dbReference type="RefSeq" id="WP_224193074.1">
    <property type="nucleotide sequence ID" value="NZ_JAIRAU010000026.1"/>
</dbReference>
<dbReference type="Proteomes" id="UP001139031">
    <property type="component" value="Unassembled WGS sequence"/>
</dbReference>
<comment type="caution">
    <text evidence="1">The sequence shown here is derived from an EMBL/GenBank/DDBJ whole genome shotgun (WGS) entry which is preliminary data.</text>
</comment>
<organism evidence="1 2">
    <name type="scientific">Nannocystis pusilla</name>
    <dbReference type="NCBI Taxonomy" id="889268"/>
    <lineage>
        <taxon>Bacteria</taxon>
        <taxon>Pseudomonadati</taxon>
        <taxon>Myxococcota</taxon>
        <taxon>Polyangia</taxon>
        <taxon>Nannocystales</taxon>
        <taxon>Nannocystaceae</taxon>
        <taxon>Nannocystis</taxon>
    </lineage>
</organism>
<gene>
    <name evidence="1" type="ORF">K7C98_18855</name>
</gene>